<sequence>MTAVVAAAETAMERFDRHMLEATGYVLEDYSLIRDSPLTSLERMQLYGTLVDESGAVQALEEWDQEDRKSNAGRKPLFTFRAVLVLYMMHIDDKNNRYDHIARTLYAQMTPETRAYLELPKKWGSRRDWYCRYWRAMNRMLELCEPWKVDKKHHLTAKQYKRALKSYSQSKRDRMDELMNMLVHATVRRLPADIRAMYSGNIAIDGTLIEVAGRPNPGKNYDHEDRRNLDAMSGRYRRGGKHDGKGKVTDKAGWEMQTVVTVPNSPKQPNSFPILTTGLAFHHPGRIKHGPRIAMEAHAREFTERGYMMADRAYNGSKTPGFQLPTRQMGFRGVYNYKKKESDVQGAIDDVIFIGGRPYVKWMPPAQKTARKDFLDGKISRDTYESLIEKRKAYELKDKGKPAADGSQRFTYPDLSGAMCIDPATKNPVKPKLKKTTFTLHPNTEEAMRVIKHLSGFAFKSEQWKEWHGLRSHVESNNQYVKADAETDLGNPEKRRARGYAYHALTSAMAFAVSNMRRIVSFIEAQAVAALGEKELRQRMRNRAE</sequence>
<organism evidence="1 2">
    <name type="scientific">Microbacterium aquilitoris</name>
    <dbReference type="NCBI Taxonomy" id="3067307"/>
    <lineage>
        <taxon>Bacteria</taxon>
        <taxon>Bacillati</taxon>
        <taxon>Actinomycetota</taxon>
        <taxon>Actinomycetes</taxon>
        <taxon>Micrococcales</taxon>
        <taxon>Microbacteriaceae</taxon>
        <taxon>Microbacterium</taxon>
    </lineage>
</organism>
<accession>A0ABU3GFG5</accession>
<proteinExistence type="predicted"/>
<evidence type="ECO:0000313" key="1">
    <source>
        <dbReference type="EMBL" id="MDT3329441.1"/>
    </source>
</evidence>
<name>A0ABU3GFG5_9MICO</name>
<evidence type="ECO:0008006" key="3">
    <source>
        <dbReference type="Google" id="ProtNLM"/>
    </source>
</evidence>
<comment type="caution">
    <text evidence="1">The sequence shown here is derived from an EMBL/GenBank/DDBJ whole genome shotgun (WGS) entry which is preliminary data.</text>
</comment>
<protein>
    <recommendedName>
        <fullName evidence="3">Transposase</fullName>
    </recommendedName>
</protein>
<dbReference type="RefSeq" id="WP_311868585.1">
    <property type="nucleotide sequence ID" value="NZ_JAUZVT010000001.1"/>
</dbReference>
<reference evidence="1 2" key="1">
    <citation type="submission" date="2023-08" db="EMBL/GenBank/DDBJ databases">
        <title>Microbacterium aquilitoris sp. nov. and Microbacterium gwkjibeachense sp. nov., isolated from beach.</title>
        <authorList>
            <person name="Lee S.D."/>
            <person name="Yang H."/>
            <person name="Kim I."/>
        </authorList>
    </citation>
    <scope>NUCLEOTIDE SEQUENCE [LARGE SCALE GENOMIC DNA]</scope>
    <source>
        <strain evidence="1 2">KSW-18</strain>
    </source>
</reference>
<dbReference type="EMBL" id="JAUZVT010000001">
    <property type="protein sequence ID" value="MDT3329441.1"/>
    <property type="molecule type" value="Genomic_DNA"/>
</dbReference>
<gene>
    <name evidence="1" type="ORF">Q9S78_02050</name>
</gene>
<keyword evidence="2" id="KW-1185">Reference proteome</keyword>
<evidence type="ECO:0000313" key="2">
    <source>
        <dbReference type="Proteomes" id="UP001262835"/>
    </source>
</evidence>
<dbReference type="Proteomes" id="UP001262835">
    <property type="component" value="Unassembled WGS sequence"/>
</dbReference>